<accession>Q2WB64</accession>
<dbReference type="GO" id="GO:0016646">
    <property type="term" value="F:oxidoreductase activity, acting on the CH-NH group of donors, NAD or NADP as acceptor"/>
    <property type="evidence" value="ECO:0007669"/>
    <property type="project" value="UniProtKB-ARBA"/>
</dbReference>
<sequence length="467" mass="51093">MTDISSYAYRWPHGDLAADSHWSPTASGRFLTRSMPESLADLEADSRWPSFFPCPLVLVTTRDGDRVLLEKVVGASVVNRFPYTLALSFCTQSLSSRHYVRRTFIDALERSGSASVQFLPPGPALDAAMKAIVEGPEEQTDQRIRTSGLATRPARTNDAPVFTDAHMVYECRLVKPGRDFEGAAINARPYADVGSHRIFFLEINSIQLRKDIARGQSQIHWRALPLFTPVLDSATAATGDADEALKRLGYVKGYTPRYAFPSAGTTAFEADGEADGMAYKDLAPLPKDQVEVDNDRARWPCFFPSSVGMITSWTADGKANVMPCGSTTIVSRHPLVVAPCVSYAAINDRYARRQSLDDIRRTGRFGCGVPFISEAMVDAIRYSGNVSIVDDGDKLAHAGLSLAEGGASPLIDQMPVHFDCKVTGEICLGTHVMFLGEVERLFVRADVSPANPLEWIPWADVRPVQGA</sequence>
<evidence type="ECO:0000259" key="4">
    <source>
        <dbReference type="SMART" id="SM00903"/>
    </source>
</evidence>
<keyword evidence="2" id="KW-0285">Flavoprotein</keyword>
<protein>
    <recommendedName>
        <fullName evidence="4">Flavin reductase like domain-containing protein</fullName>
    </recommendedName>
</protein>
<dbReference type="InterPro" id="IPR052174">
    <property type="entry name" value="Flavoredoxin"/>
</dbReference>
<evidence type="ECO:0000313" key="6">
    <source>
        <dbReference type="Proteomes" id="UP000007058"/>
    </source>
</evidence>
<dbReference type="Proteomes" id="UP000007058">
    <property type="component" value="Chromosome"/>
</dbReference>
<comment type="cofactor">
    <cofactor evidence="1">
        <name>FMN</name>
        <dbReference type="ChEBI" id="CHEBI:58210"/>
    </cofactor>
</comment>
<dbReference type="PANTHER" id="PTHR43567">
    <property type="entry name" value="FLAVOREDOXIN-RELATED-RELATED"/>
    <property type="match status" value="1"/>
</dbReference>
<dbReference type="STRING" id="342108.amb0107"/>
<evidence type="ECO:0000256" key="3">
    <source>
        <dbReference type="ARBA" id="ARBA00038054"/>
    </source>
</evidence>
<dbReference type="OrthoDB" id="9783347at2"/>
<dbReference type="Gene3D" id="2.30.110.10">
    <property type="entry name" value="Electron Transport, Fmn-binding Protein, Chain A"/>
    <property type="match status" value="2"/>
</dbReference>
<dbReference type="SUPFAM" id="SSF50475">
    <property type="entry name" value="FMN-binding split barrel"/>
    <property type="match status" value="2"/>
</dbReference>
<name>Q2WB64_PARM1</name>
<keyword evidence="6" id="KW-1185">Reference proteome</keyword>
<dbReference type="RefSeq" id="WP_011382554.1">
    <property type="nucleotide sequence ID" value="NC_007626.1"/>
</dbReference>
<dbReference type="InterPro" id="IPR012349">
    <property type="entry name" value="Split_barrel_FMN-bd"/>
</dbReference>
<organism evidence="5 6">
    <name type="scientific">Paramagnetospirillum magneticum (strain ATCC 700264 / AMB-1)</name>
    <name type="common">Magnetospirillum magneticum</name>
    <dbReference type="NCBI Taxonomy" id="342108"/>
    <lineage>
        <taxon>Bacteria</taxon>
        <taxon>Pseudomonadati</taxon>
        <taxon>Pseudomonadota</taxon>
        <taxon>Alphaproteobacteria</taxon>
        <taxon>Rhodospirillales</taxon>
        <taxon>Magnetospirillaceae</taxon>
        <taxon>Paramagnetospirillum</taxon>
    </lineage>
</organism>
<reference evidence="5 6" key="1">
    <citation type="journal article" date="2005" name="DNA Res.">
        <title>Complete genome sequence of the facultative anaerobic magnetotactic bacterium Magnetospirillum sp. strain AMB-1.</title>
        <authorList>
            <person name="Matsunaga T."/>
            <person name="Okamura Y."/>
            <person name="Fukuda Y."/>
            <person name="Wahyudi A.T."/>
            <person name="Murase Y."/>
            <person name="Takeyama H."/>
        </authorList>
    </citation>
    <scope>NUCLEOTIDE SEQUENCE [LARGE SCALE GENOMIC DNA]</scope>
    <source>
        <strain evidence="6">ATCC 700264 / AMB-1</strain>
    </source>
</reference>
<dbReference type="Pfam" id="PF01613">
    <property type="entry name" value="Flavin_Reduct"/>
    <property type="match status" value="2"/>
</dbReference>
<comment type="similarity">
    <text evidence="3">Belongs to the flavoredoxin family.</text>
</comment>
<dbReference type="HOGENOM" id="CLU_585008_0_0_5"/>
<dbReference type="AlphaFoldDB" id="Q2WB64"/>
<proteinExistence type="inferred from homology"/>
<evidence type="ECO:0000313" key="5">
    <source>
        <dbReference type="EMBL" id="BAE48911.1"/>
    </source>
</evidence>
<dbReference type="EMBL" id="AP007255">
    <property type="protein sequence ID" value="BAE48911.1"/>
    <property type="molecule type" value="Genomic_DNA"/>
</dbReference>
<feature type="domain" description="Flavin reductase like" evidence="4">
    <location>
        <begin position="303"/>
        <end position="448"/>
    </location>
</feature>
<gene>
    <name evidence="5" type="ordered locus">amb0107</name>
</gene>
<dbReference type="KEGG" id="mag:amb0107"/>
<evidence type="ECO:0000256" key="2">
    <source>
        <dbReference type="ARBA" id="ARBA00022630"/>
    </source>
</evidence>
<dbReference type="GO" id="GO:0010181">
    <property type="term" value="F:FMN binding"/>
    <property type="evidence" value="ECO:0007669"/>
    <property type="project" value="InterPro"/>
</dbReference>
<dbReference type="SMART" id="SM00903">
    <property type="entry name" value="Flavin_Reduct"/>
    <property type="match status" value="1"/>
</dbReference>
<evidence type="ECO:0000256" key="1">
    <source>
        <dbReference type="ARBA" id="ARBA00001917"/>
    </source>
</evidence>
<dbReference type="InterPro" id="IPR002563">
    <property type="entry name" value="Flavin_Rdtase-like_dom"/>
</dbReference>
<dbReference type="PANTHER" id="PTHR43567:SF1">
    <property type="entry name" value="FLAVOREDOXIN"/>
    <property type="match status" value="1"/>
</dbReference>